<sequence length="137" mass="15410">MRHVQSIILFKSMLKDWIASIPRYQVHQYIDREEAPSKGAAHAGVATHAHSPLCTPVAAARGRTPMADVPTQTPWRQSTQLYRSTRTQKTTIRNTGCPSIIITTHCLSYDYHEVTRYYGLCSAVKYAMTASRSVKTL</sequence>
<dbReference type="AlphaFoldDB" id="A0A653BXA3"/>
<dbReference type="Proteomes" id="UP000410492">
    <property type="component" value="Unassembled WGS sequence"/>
</dbReference>
<organism evidence="1 2">
    <name type="scientific">Callosobruchus maculatus</name>
    <name type="common">Southern cowpea weevil</name>
    <name type="synonym">Pulse bruchid</name>
    <dbReference type="NCBI Taxonomy" id="64391"/>
    <lineage>
        <taxon>Eukaryota</taxon>
        <taxon>Metazoa</taxon>
        <taxon>Ecdysozoa</taxon>
        <taxon>Arthropoda</taxon>
        <taxon>Hexapoda</taxon>
        <taxon>Insecta</taxon>
        <taxon>Pterygota</taxon>
        <taxon>Neoptera</taxon>
        <taxon>Endopterygota</taxon>
        <taxon>Coleoptera</taxon>
        <taxon>Polyphaga</taxon>
        <taxon>Cucujiformia</taxon>
        <taxon>Chrysomeloidea</taxon>
        <taxon>Chrysomelidae</taxon>
        <taxon>Bruchinae</taxon>
        <taxon>Bruchini</taxon>
        <taxon>Callosobruchus</taxon>
    </lineage>
</organism>
<name>A0A653BXA3_CALMS</name>
<evidence type="ECO:0000313" key="2">
    <source>
        <dbReference type="Proteomes" id="UP000410492"/>
    </source>
</evidence>
<accession>A0A653BXA3</accession>
<reference evidence="1 2" key="1">
    <citation type="submission" date="2019-01" db="EMBL/GenBank/DDBJ databases">
        <authorList>
            <person name="Sayadi A."/>
        </authorList>
    </citation>
    <scope>NUCLEOTIDE SEQUENCE [LARGE SCALE GENOMIC DNA]</scope>
</reference>
<protein>
    <submittedName>
        <fullName evidence="1">Uncharacterized protein</fullName>
    </submittedName>
</protein>
<dbReference type="OrthoDB" id="6358449at2759"/>
<proteinExistence type="predicted"/>
<gene>
    <name evidence="1" type="ORF">CALMAC_LOCUS4476</name>
</gene>
<feature type="non-terminal residue" evidence="1">
    <location>
        <position position="137"/>
    </location>
</feature>
<dbReference type="EMBL" id="CAACVG010006401">
    <property type="protein sequence ID" value="VEN40258.1"/>
    <property type="molecule type" value="Genomic_DNA"/>
</dbReference>
<evidence type="ECO:0000313" key="1">
    <source>
        <dbReference type="EMBL" id="VEN40258.1"/>
    </source>
</evidence>
<keyword evidence="2" id="KW-1185">Reference proteome</keyword>